<organism evidence="3 4">
    <name type="scientific">Actinacidiphila epipremni</name>
    <dbReference type="NCBI Taxonomy" id="2053013"/>
    <lineage>
        <taxon>Bacteria</taxon>
        <taxon>Bacillati</taxon>
        <taxon>Actinomycetota</taxon>
        <taxon>Actinomycetes</taxon>
        <taxon>Kitasatosporales</taxon>
        <taxon>Streptomycetaceae</taxon>
        <taxon>Actinacidiphila</taxon>
    </lineage>
</organism>
<proteinExistence type="predicted"/>
<feature type="signal peptide" evidence="2">
    <location>
        <begin position="1"/>
        <end position="27"/>
    </location>
</feature>
<evidence type="ECO:0000256" key="2">
    <source>
        <dbReference type="SAM" id="SignalP"/>
    </source>
</evidence>
<feature type="compositionally biased region" description="Low complexity" evidence="1">
    <location>
        <begin position="44"/>
        <end position="58"/>
    </location>
</feature>
<dbReference type="RefSeq" id="WP_167981540.1">
    <property type="nucleotide sequence ID" value="NZ_JAATEJ010000002.1"/>
</dbReference>
<comment type="caution">
    <text evidence="3">The sequence shown here is derived from an EMBL/GenBank/DDBJ whole genome shotgun (WGS) entry which is preliminary data.</text>
</comment>
<evidence type="ECO:0008006" key="5">
    <source>
        <dbReference type="Google" id="ProtNLM"/>
    </source>
</evidence>
<accession>A0ABX0ZKG4</accession>
<name>A0ABX0ZKG4_9ACTN</name>
<keyword evidence="4" id="KW-1185">Reference proteome</keyword>
<protein>
    <recommendedName>
        <fullName evidence="5">Secreted protein</fullName>
    </recommendedName>
</protein>
<dbReference type="EMBL" id="JAATEJ010000002">
    <property type="protein sequence ID" value="NJP42699.1"/>
    <property type="molecule type" value="Genomic_DNA"/>
</dbReference>
<feature type="region of interest" description="Disordered" evidence="1">
    <location>
        <begin position="29"/>
        <end position="58"/>
    </location>
</feature>
<evidence type="ECO:0000256" key="1">
    <source>
        <dbReference type="SAM" id="MobiDB-lite"/>
    </source>
</evidence>
<sequence>MPSLRTALALTLTAAAATLLPAAAATAATPDHTTGADLASSAPDTADTGGTAPQAAAASPLDALPLDALPTSTVTGALAPGIAPVRNLTLDPLSNTGVDPLDNGLGSQVADFKPLSTTTVTDEITRGGSLGTLPLVGPLTGLLPH</sequence>
<evidence type="ECO:0000313" key="3">
    <source>
        <dbReference type="EMBL" id="NJP42699.1"/>
    </source>
</evidence>
<gene>
    <name evidence="3" type="ORF">HCN08_04635</name>
</gene>
<feature type="chain" id="PRO_5046442957" description="Secreted protein" evidence="2">
    <location>
        <begin position="28"/>
        <end position="145"/>
    </location>
</feature>
<evidence type="ECO:0000313" key="4">
    <source>
        <dbReference type="Proteomes" id="UP000734511"/>
    </source>
</evidence>
<keyword evidence="2" id="KW-0732">Signal</keyword>
<reference evidence="3 4" key="1">
    <citation type="submission" date="2020-03" db="EMBL/GenBank/DDBJ databases">
        <title>WGS of actinomycetes isolated from Thailand.</title>
        <authorList>
            <person name="Thawai C."/>
        </authorList>
    </citation>
    <scope>NUCLEOTIDE SEQUENCE [LARGE SCALE GENOMIC DNA]</scope>
    <source>
        <strain evidence="3 4">PRB2-1</strain>
    </source>
</reference>
<dbReference type="Proteomes" id="UP000734511">
    <property type="component" value="Unassembled WGS sequence"/>
</dbReference>